<name>A0A0S7WRB0_UNCT6</name>
<dbReference type="GO" id="GO:0016757">
    <property type="term" value="F:glycosyltransferase activity"/>
    <property type="evidence" value="ECO:0007669"/>
    <property type="project" value="UniProtKB-KW"/>
</dbReference>
<feature type="transmembrane region" description="Helical" evidence="8">
    <location>
        <begin position="409"/>
        <end position="427"/>
    </location>
</feature>
<dbReference type="AlphaFoldDB" id="A0A0S7WRB0"/>
<dbReference type="InterPro" id="IPR011990">
    <property type="entry name" value="TPR-like_helical_dom_sf"/>
</dbReference>
<feature type="transmembrane region" description="Helical" evidence="8">
    <location>
        <begin position="433"/>
        <end position="450"/>
    </location>
</feature>
<evidence type="ECO:0000256" key="8">
    <source>
        <dbReference type="SAM" id="Phobius"/>
    </source>
</evidence>
<dbReference type="PANTHER" id="PTHR44809">
    <property type="match status" value="1"/>
</dbReference>
<keyword evidence="6 8" id="KW-0472">Membrane</keyword>
<dbReference type="InterPro" id="IPR019734">
    <property type="entry name" value="TPR_rpt"/>
</dbReference>
<feature type="transmembrane region" description="Helical" evidence="8">
    <location>
        <begin position="457"/>
        <end position="477"/>
    </location>
</feature>
<keyword evidence="4 8" id="KW-0812">Transmembrane</keyword>
<feature type="transmembrane region" description="Helical" evidence="8">
    <location>
        <begin position="14"/>
        <end position="34"/>
    </location>
</feature>
<feature type="transmembrane region" description="Helical" evidence="8">
    <location>
        <begin position="169"/>
        <end position="186"/>
    </location>
</feature>
<dbReference type="Pfam" id="PF13414">
    <property type="entry name" value="TPR_11"/>
    <property type="match status" value="1"/>
</dbReference>
<sequence length="839" mass="94901">MTKGDVKRPKGHPLVAKIAPWIAIVALIVFASLLKHHHWSVRGQRPFYSDAAFRYRYALMAADGTPIPDVDYAVQHPEGLNLREKIPLTPEIVIGTTYRILFGDDSRVSFDRFLIVFVCTFSSLSIIAVFLMAYAIWGSRWGAIVAALFYTVATPAFERTVGNYLTEDFVLPFIFLGLTAFIWAAVRLRRSRAGWQIPLLAVLAGLALAVALISWNLSQFIVALLILFCVLVTLLRRELHDTMIVPNLAIIILIAAVIGIAHPVLRARWFFVSYPMLAAYALIIVSFLDRRFEVGRPRRLALFIVAFSALGAIALLLPRQAAEFSRVASFLFTKLRFLGQKPADPGLITFDDRAFWLGPWRGPALISILFSYVALLPLAVVPLWMRGYELRRGARSSAHARTAAHQERMGYFFLLYWTAVSLGLYLFTHRLTVLLVFFAAVAIGGWLSVFTRPNLRWVPLLLIPLLLFEGHKAFTYMSRRPLYVALSRIIRPEPPNPYAWYGENVVPVFTWIVMNTEEDDVFLTLFPTGPTLLAYTGRAIVLNPMFGSEQMRRKGEECTRAYFGLESDLLDICRKYEVDYLLYDARVLLGHDTNSVRYLAGERTVTTSMATYRLHFAPDLLHDFIPLYQNNYFRVLEVRGPEEELSSSPVLTYAPLYDRELFSKIVGSEGVLDDEAIDVAIARLHQAMYHLTYGMNLMNRGLMDPARAEYEASVRAVPSLQPAHTSLAYAHQMGRRWDGAIEHYREAIRLSPDDAFAHYNLGRVLYTRKGLVDSSMVHFGTVLQLDPYHTKARNDLAYIYWARGDTARAIEAYEMVLAIDPADSMALWALGELGQGGNE</sequence>
<dbReference type="SMART" id="SM00028">
    <property type="entry name" value="TPR"/>
    <property type="match status" value="3"/>
</dbReference>
<dbReference type="InterPro" id="IPR052943">
    <property type="entry name" value="TMTC_O-mannosyl-trnsfr"/>
</dbReference>
<dbReference type="InterPro" id="IPR018732">
    <property type="entry name" value="Dpy-19/Dpy-19-like"/>
</dbReference>
<organism evidence="9 10">
    <name type="scientific">candidate division TA06 bacterium DG_24</name>
    <dbReference type="NCBI Taxonomy" id="1703770"/>
    <lineage>
        <taxon>Bacteria</taxon>
        <taxon>Bacteria division TA06</taxon>
    </lineage>
</organism>
<dbReference type="PANTHER" id="PTHR44809:SF1">
    <property type="entry name" value="PROTEIN O-MANNOSYL-TRANSFERASE TMTC1"/>
    <property type="match status" value="1"/>
</dbReference>
<feature type="transmembrane region" description="Helical" evidence="8">
    <location>
        <begin position="364"/>
        <end position="388"/>
    </location>
</feature>
<feature type="transmembrane region" description="Helical" evidence="8">
    <location>
        <begin position="219"/>
        <end position="235"/>
    </location>
</feature>
<evidence type="ECO:0000256" key="3">
    <source>
        <dbReference type="ARBA" id="ARBA00022679"/>
    </source>
</evidence>
<keyword evidence="7" id="KW-0802">TPR repeat</keyword>
<feature type="repeat" description="TPR" evidence="7">
    <location>
        <begin position="790"/>
        <end position="823"/>
    </location>
</feature>
<evidence type="ECO:0000256" key="6">
    <source>
        <dbReference type="ARBA" id="ARBA00023136"/>
    </source>
</evidence>
<dbReference type="GO" id="GO:0016020">
    <property type="term" value="C:membrane"/>
    <property type="evidence" value="ECO:0007669"/>
    <property type="project" value="UniProtKB-SubCell"/>
</dbReference>
<evidence type="ECO:0000313" key="10">
    <source>
        <dbReference type="Proteomes" id="UP000052008"/>
    </source>
</evidence>
<feature type="repeat" description="TPR" evidence="7">
    <location>
        <begin position="721"/>
        <end position="754"/>
    </location>
</feature>
<dbReference type="Gene3D" id="1.25.40.10">
    <property type="entry name" value="Tetratricopeptide repeat domain"/>
    <property type="match status" value="1"/>
</dbReference>
<feature type="transmembrane region" description="Helical" evidence="8">
    <location>
        <begin position="141"/>
        <end position="157"/>
    </location>
</feature>
<keyword evidence="3" id="KW-0808">Transferase</keyword>
<gene>
    <name evidence="9" type="ORF">AMJ39_07090</name>
</gene>
<feature type="transmembrane region" description="Helical" evidence="8">
    <location>
        <begin position="300"/>
        <end position="317"/>
    </location>
</feature>
<dbReference type="Pfam" id="PF14559">
    <property type="entry name" value="TPR_19"/>
    <property type="match status" value="1"/>
</dbReference>
<feature type="transmembrane region" description="Helical" evidence="8">
    <location>
        <begin position="113"/>
        <end position="134"/>
    </location>
</feature>
<evidence type="ECO:0000256" key="1">
    <source>
        <dbReference type="ARBA" id="ARBA00004141"/>
    </source>
</evidence>
<proteinExistence type="predicted"/>
<dbReference type="EMBL" id="LIZS01000044">
    <property type="protein sequence ID" value="KPJ52733.1"/>
    <property type="molecule type" value="Genomic_DNA"/>
</dbReference>
<evidence type="ECO:0000256" key="5">
    <source>
        <dbReference type="ARBA" id="ARBA00022989"/>
    </source>
</evidence>
<dbReference type="Pfam" id="PF10034">
    <property type="entry name" value="Dpy19"/>
    <property type="match status" value="1"/>
</dbReference>
<feature type="transmembrane region" description="Helical" evidence="8">
    <location>
        <begin position="193"/>
        <end position="213"/>
    </location>
</feature>
<dbReference type="Proteomes" id="UP000052008">
    <property type="component" value="Unassembled WGS sequence"/>
</dbReference>
<evidence type="ECO:0000256" key="4">
    <source>
        <dbReference type="ARBA" id="ARBA00022692"/>
    </source>
</evidence>
<evidence type="ECO:0000256" key="2">
    <source>
        <dbReference type="ARBA" id="ARBA00022676"/>
    </source>
</evidence>
<keyword evidence="2" id="KW-0328">Glycosyltransferase</keyword>
<feature type="transmembrane region" description="Helical" evidence="8">
    <location>
        <begin position="271"/>
        <end position="288"/>
    </location>
</feature>
<evidence type="ECO:0000256" key="7">
    <source>
        <dbReference type="PROSITE-ProRule" id="PRU00339"/>
    </source>
</evidence>
<accession>A0A0S7WRB0</accession>
<reference evidence="9 10" key="1">
    <citation type="journal article" date="2015" name="Microbiome">
        <title>Genomic resolution of linkages in carbon, nitrogen, and sulfur cycling among widespread estuary sediment bacteria.</title>
        <authorList>
            <person name="Baker B.J."/>
            <person name="Lazar C.S."/>
            <person name="Teske A.P."/>
            <person name="Dick G.J."/>
        </authorList>
    </citation>
    <scope>NUCLEOTIDE SEQUENCE [LARGE SCALE GENOMIC DNA]</scope>
    <source>
        <strain evidence="9">DG_24</strain>
    </source>
</reference>
<comment type="subcellular location">
    <subcellularLocation>
        <location evidence="1">Membrane</location>
        <topology evidence="1">Multi-pass membrane protein</topology>
    </subcellularLocation>
</comment>
<feature type="transmembrane region" description="Helical" evidence="8">
    <location>
        <begin position="247"/>
        <end position="265"/>
    </location>
</feature>
<dbReference type="PROSITE" id="PS50005">
    <property type="entry name" value="TPR"/>
    <property type="match status" value="2"/>
</dbReference>
<evidence type="ECO:0000313" key="9">
    <source>
        <dbReference type="EMBL" id="KPJ52733.1"/>
    </source>
</evidence>
<keyword evidence="5 8" id="KW-1133">Transmembrane helix</keyword>
<protein>
    <submittedName>
        <fullName evidence="9">Uncharacterized protein</fullName>
    </submittedName>
</protein>
<dbReference type="STRING" id="1703770.AMJ39_07090"/>
<dbReference type="SUPFAM" id="SSF48452">
    <property type="entry name" value="TPR-like"/>
    <property type="match status" value="1"/>
</dbReference>
<comment type="caution">
    <text evidence="9">The sequence shown here is derived from an EMBL/GenBank/DDBJ whole genome shotgun (WGS) entry which is preliminary data.</text>
</comment>